<keyword evidence="4 7" id="KW-1133">Transmembrane helix</keyword>
<evidence type="ECO:0000256" key="5">
    <source>
        <dbReference type="ARBA" id="ARBA00023136"/>
    </source>
</evidence>
<evidence type="ECO:0000259" key="8">
    <source>
        <dbReference type="SMART" id="SM00014"/>
    </source>
</evidence>
<dbReference type="CDD" id="cd03384">
    <property type="entry name" value="PAP2_wunen"/>
    <property type="match status" value="1"/>
</dbReference>
<feature type="transmembrane region" description="Helical" evidence="7">
    <location>
        <begin position="58"/>
        <end position="77"/>
    </location>
</feature>
<feature type="domain" description="Phosphatidic acid phosphatase type 2/haloperoxidase" evidence="8">
    <location>
        <begin position="112"/>
        <end position="262"/>
    </location>
</feature>
<evidence type="ECO:0000313" key="10">
    <source>
        <dbReference type="Proteomes" id="UP001652680"/>
    </source>
</evidence>
<dbReference type="GO" id="GO:0005886">
    <property type="term" value="C:plasma membrane"/>
    <property type="evidence" value="ECO:0007669"/>
    <property type="project" value="TreeGrafter"/>
</dbReference>
<organism evidence="11">
    <name type="scientific">Drosophila rhopaloa</name>
    <name type="common">Fruit fly</name>
    <dbReference type="NCBI Taxonomy" id="1041015"/>
    <lineage>
        <taxon>Eukaryota</taxon>
        <taxon>Metazoa</taxon>
        <taxon>Ecdysozoa</taxon>
        <taxon>Arthropoda</taxon>
        <taxon>Hexapoda</taxon>
        <taxon>Insecta</taxon>
        <taxon>Pterygota</taxon>
        <taxon>Neoptera</taxon>
        <taxon>Endopterygota</taxon>
        <taxon>Diptera</taxon>
        <taxon>Brachycera</taxon>
        <taxon>Muscomorpha</taxon>
        <taxon>Ephydroidea</taxon>
        <taxon>Drosophilidae</taxon>
        <taxon>Drosophila</taxon>
        <taxon>Sophophora</taxon>
    </lineage>
</organism>
<gene>
    <name evidence="11" type="primary">LOC108039570</name>
    <name evidence="9" type="synonym">108039570</name>
</gene>
<keyword evidence="3 7" id="KW-0812">Transmembrane</keyword>
<evidence type="ECO:0000256" key="4">
    <source>
        <dbReference type="ARBA" id="ARBA00022989"/>
    </source>
</evidence>
<dbReference type="AlphaFoldDB" id="A0A6P4EFJ4"/>
<feature type="transmembrane region" description="Helical" evidence="7">
    <location>
        <begin position="7"/>
        <end position="27"/>
    </location>
</feature>
<dbReference type="InterPro" id="IPR036938">
    <property type="entry name" value="PAP2/HPO_sf"/>
</dbReference>
<dbReference type="SUPFAM" id="SSF48317">
    <property type="entry name" value="Acid phosphatase/Vanadium-dependent haloperoxidase"/>
    <property type="match status" value="1"/>
</dbReference>
<feature type="transmembrane region" description="Helical" evidence="7">
    <location>
        <begin position="247"/>
        <end position="270"/>
    </location>
</feature>
<reference evidence="9" key="3">
    <citation type="submission" date="2025-05" db="UniProtKB">
        <authorList>
            <consortium name="EnsemblMetazoa"/>
        </authorList>
    </citation>
    <scope>IDENTIFICATION</scope>
</reference>
<protein>
    <submittedName>
        <fullName evidence="11">Phosphatidate phosphatase</fullName>
    </submittedName>
</protein>
<dbReference type="OrthoDB" id="8907274at2759"/>
<sequence length="345" mass="37881">MSKYSKLARGLCDLLIWVALSAASVLLHKLVRPFRRGFFCGDESLSYPYHDQTIGPELVIGIVLGVPTAVIAVVELFKQLPGGPLREAGGGGGGKRDGCRMAHRLGHLYRQALFYLYGLAMVTFTTMISKLCIGRLRPHFYAVCQPMLPDGSSCQDGQNLGRYIDSFTCSNANMTDFQFKELNQSFPSGHASMTMYAMLYLAIYLQAALSTSVSKLLKHLLQFLFVMFGWYVSLTRITDYYHHWSDVLAGAAMGVVFAWLTSAYVADLFAGRRWQKSGYSANTLRKPQVSPKSSTKSQAGGSAAGAAQPPALPAYTFGTLPYLAAHPAQAQAQYAQTYHNYGYVP</sequence>
<keyword evidence="10" id="KW-1185">Reference proteome</keyword>
<dbReference type="GO" id="GO:0008195">
    <property type="term" value="F:phosphatidate phosphatase activity"/>
    <property type="evidence" value="ECO:0007669"/>
    <property type="project" value="TreeGrafter"/>
</dbReference>
<dbReference type="PANTHER" id="PTHR10165:SF197">
    <property type="entry name" value="FI04477P-RELATED"/>
    <property type="match status" value="1"/>
</dbReference>
<dbReference type="GO" id="GO:0007165">
    <property type="term" value="P:signal transduction"/>
    <property type="evidence" value="ECO:0007669"/>
    <property type="project" value="TreeGrafter"/>
</dbReference>
<dbReference type="InterPro" id="IPR043216">
    <property type="entry name" value="PAP-like"/>
</dbReference>
<feature type="compositionally biased region" description="Polar residues" evidence="6">
    <location>
        <begin position="283"/>
        <end position="296"/>
    </location>
</feature>
<feature type="region of interest" description="Disordered" evidence="6">
    <location>
        <begin position="283"/>
        <end position="305"/>
    </location>
</feature>
<reference evidence="10" key="1">
    <citation type="journal article" date="2021" name="Elife">
        <title>Highly contiguous assemblies of 101 drosophilid genomes.</title>
        <authorList>
            <person name="Kim B.Y."/>
            <person name="Wang J.R."/>
            <person name="Miller D.E."/>
            <person name="Barmina O."/>
            <person name="Delaney E."/>
            <person name="Thompson A."/>
            <person name="Comeault A.A."/>
            <person name="Peede D."/>
            <person name="D'Agostino E.R."/>
            <person name="Pelaez J."/>
            <person name="Aguilar J.M."/>
            <person name="Haji D."/>
            <person name="Matsunaga T."/>
            <person name="Armstrong E.E."/>
            <person name="Zych M."/>
            <person name="Ogawa Y."/>
            <person name="Stamenkovic-Radak M."/>
            <person name="Jelic M."/>
            <person name="Veselinovic M.S."/>
            <person name="Tanaskovic M."/>
            <person name="Eric P."/>
            <person name="Gao J.J."/>
            <person name="Katoh T.K."/>
            <person name="Toda M.J."/>
            <person name="Watabe H."/>
            <person name="Watada M."/>
            <person name="Davis J.S."/>
            <person name="Moyle L.C."/>
            <person name="Manoli G."/>
            <person name="Bertolini E."/>
            <person name="Kostal V."/>
            <person name="Hawley R.S."/>
            <person name="Takahashi A."/>
            <person name="Jones C.D."/>
            <person name="Price D.K."/>
            <person name="Whiteman N."/>
            <person name="Kopp A."/>
            <person name="Matute D.R."/>
            <person name="Petrov D.A."/>
        </authorList>
    </citation>
    <scope>NUCLEOTIDE SEQUENCE [LARGE SCALE GENOMIC DNA]</scope>
</reference>
<feature type="transmembrane region" description="Helical" evidence="7">
    <location>
        <begin position="112"/>
        <end position="131"/>
    </location>
</feature>
<dbReference type="RefSeq" id="XP_016972106.1">
    <property type="nucleotide sequence ID" value="XM_017116617.1"/>
</dbReference>
<comment type="subcellular location">
    <subcellularLocation>
        <location evidence="1">Membrane</location>
        <topology evidence="1">Multi-pass membrane protein</topology>
    </subcellularLocation>
</comment>
<evidence type="ECO:0000256" key="3">
    <source>
        <dbReference type="ARBA" id="ARBA00022692"/>
    </source>
</evidence>
<evidence type="ECO:0000256" key="2">
    <source>
        <dbReference type="ARBA" id="ARBA00008816"/>
    </source>
</evidence>
<evidence type="ECO:0000313" key="11">
    <source>
        <dbReference type="RefSeq" id="XP_016972106.1"/>
    </source>
</evidence>
<feature type="transmembrane region" description="Helical" evidence="7">
    <location>
        <begin position="220"/>
        <end position="241"/>
    </location>
</feature>
<dbReference type="InterPro" id="IPR000326">
    <property type="entry name" value="PAP2/HPO"/>
</dbReference>
<dbReference type="PANTHER" id="PTHR10165">
    <property type="entry name" value="LIPID PHOSPHATE PHOSPHATASE"/>
    <property type="match status" value="1"/>
</dbReference>
<dbReference type="GO" id="GO:0046839">
    <property type="term" value="P:phospholipid dephosphorylation"/>
    <property type="evidence" value="ECO:0007669"/>
    <property type="project" value="TreeGrafter"/>
</dbReference>
<reference evidence="11" key="2">
    <citation type="submission" date="2025-04" db="UniProtKB">
        <authorList>
            <consortium name="RefSeq"/>
        </authorList>
    </citation>
    <scope>IDENTIFICATION</scope>
</reference>
<dbReference type="Gene3D" id="1.20.144.10">
    <property type="entry name" value="Phosphatidic acid phosphatase type 2/haloperoxidase"/>
    <property type="match status" value="1"/>
</dbReference>
<dbReference type="EnsemblMetazoa" id="XM_017116617.2">
    <property type="protein sequence ID" value="XP_016972106.1"/>
    <property type="gene ID" value="LOC108039570"/>
</dbReference>
<dbReference type="Proteomes" id="UP001652680">
    <property type="component" value="Unassembled WGS sequence"/>
</dbReference>
<dbReference type="GO" id="GO:0006644">
    <property type="term" value="P:phospholipid metabolic process"/>
    <property type="evidence" value="ECO:0007669"/>
    <property type="project" value="InterPro"/>
</dbReference>
<accession>A0A6P4EFJ4</accession>
<evidence type="ECO:0000313" key="9">
    <source>
        <dbReference type="EnsemblMetazoa" id="XP_016972106.1"/>
    </source>
</evidence>
<feature type="transmembrane region" description="Helical" evidence="7">
    <location>
        <begin position="193"/>
        <end position="213"/>
    </location>
</feature>
<evidence type="ECO:0000256" key="1">
    <source>
        <dbReference type="ARBA" id="ARBA00004141"/>
    </source>
</evidence>
<proteinExistence type="inferred from homology"/>
<dbReference type="Pfam" id="PF01569">
    <property type="entry name" value="PAP2"/>
    <property type="match status" value="1"/>
</dbReference>
<name>A0A6P4EFJ4_DRORH</name>
<keyword evidence="5 7" id="KW-0472">Membrane</keyword>
<dbReference type="SMART" id="SM00014">
    <property type="entry name" value="acidPPc"/>
    <property type="match status" value="1"/>
</dbReference>
<evidence type="ECO:0000256" key="7">
    <source>
        <dbReference type="SAM" id="Phobius"/>
    </source>
</evidence>
<comment type="similarity">
    <text evidence="2">Belongs to the PA-phosphatase related phosphoesterase family.</text>
</comment>
<evidence type="ECO:0000256" key="6">
    <source>
        <dbReference type="SAM" id="MobiDB-lite"/>
    </source>
</evidence>
<dbReference type="GeneID" id="108039570"/>